<evidence type="ECO:0000313" key="3">
    <source>
        <dbReference type="Proteomes" id="UP001141336"/>
    </source>
</evidence>
<dbReference type="InterPro" id="IPR052737">
    <property type="entry name" value="Omega-amidase_YafV"/>
</dbReference>
<accession>A0ABT4IKX7</accession>
<dbReference type="PANTHER" id="PTHR47799">
    <property type="entry name" value="OMEGA-AMIDASE YAFV"/>
    <property type="match status" value="1"/>
</dbReference>
<sequence>MRVYCAQIAQVWNDPDTAFARAHDAVLRAAEDDADLVMFSEQYATGWRPTGDDCDTVSGAEVKERWCSLAREVGVVIAGSYARDVPGALPQNVMLVAGPRGEVLAEYAKMHLFTPGGEDMRYSAGTEPVCFSYGGVKFGCAVCFDLRFPELFRAYLHEDCACVLVQAAWPAARVADWELLLRARALENRGFVAGAGCLGYDAKEGVDYSGRGMVCDYEGRVVADAGVFADGCSWEVDAEGVQEWREKWGMR</sequence>
<evidence type="ECO:0000313" key="2">
    <source>
        <dbReference type="EMBL" id="MCZ0861994.1"/>
    </source>
</evidence>
<dbReference type="InterPro" id="IPR003010">
    <property type="entry name" value="C-N_Hydrolase"/>
</dbReference>
<dbReference type="EMBL" id="JAPTGC010000002">
    <property type="protein sequence ID" value="MCZ0861994.1"/>
    <property type="molecule type" value="Genomic_DNA"/>
</dbReference>
<name>A0ABT4IKX7_9EURY</name>
<reference evidence="2" key="1">
    <citation type="submission" date="2022-12" db="EMBL/GenBank/DDBJ databases">
        <title>Isolation and characterisation of novel Methanocorpusculum spp. from native Australian herbivores indicates the genus is ancestrally host-associated.</title>
        <authorList>
            <person name="Volmer J.G."/>
            <person name="Soo R.M."/>
            <person name="Evans P.N."/>
            <person name="Hoedt E.C."/>
            <person name="Astorga Alsina A.L."/>
            <person name="Woodcroft B.J."/>
            <person name="Tyson G.W."/>
            <person name="Hugenholtz P."/>
            <person name="Morrison M."/>
        </authorList>
    </citation>
    <scope>NUCLEOTIDE SEQUENCE</scope>
    <source>
        <strain evidence="2">CW153</strain>
    </source>
</reference>
<evidence type="ECO:0000259" key="1">
    <source>
        <dbReference type="PROSITE" id="PS50263"/>
    </source>
</evidence>
<dbReference type="Gene3D" id="3.60.110.10">
    <property type="entry name" value="Carbon-nitrogen hydrolase"/>
    <property type="match status" value="1"/>
</dbReference>
<keyword evidence="3" id="KW-1185">Reference proteome</keyword>
<proteinExistence type="predicted"/>
<gene>
    <name evidence="2" type="ORF">O0S09_01830</name>
</gene>
<dbReference type="SUPFAM" id="SSF56317">
    <property type="entry name" value="Carbon-nitrogen hydrolase"/>
    <property type="match status" value="1"/>
</dbReference>
<comment type="caution">
    <text evidence="2">The sequence shown here is derived from an EMBL/GenBank/DDBJ whole genome shotgun (WGS) entry which is preliminary data.</text>
</comment>
<dbReference type="Proteomes" id="UP001141336">
    <property type="component" value="Unassembled WGS sequence"/>
</dbReference>
<dbReference type="Pfam" id="PF00795">
    <property type="entry name" value="CN_hydrolase"/>
    <property type="match status" value="1"/>
</dbReference>
<dbReference type="PROSITE" id="PS50263">
    <property type="entry name" value="CN_HYDROLASE"/>
    <property type="match status" value="1"/>
</dbReference>
<organism evidence="2 3">
    <name type="scientific">Methanocorpusculum vombati</name>
    <dbReference type="NCBI Taxonomy" id="3002864"/>
    <lineage>
        <taxon>Archaea</taxon>
        <taxon>Methanobacteriati</taxon>
        <taxon>Methanobacteriota</taxon>
        <taxon>Stenosarchaea group</taxon>
        <taxon>Methanomicrobia</taxon>
        <taxon>Methanomicrobiales</taxon>
        <taxon>Methanocorpusculaceae</taxon>
        <taxon>Methanocorpusculum</taxon>
    </lineage>
</organism>
<dbReference type="RefSeq" id="WP_268922194.1">
    <property type="nucleotide sequence ID" value="NZ_JAPTGC010000002.1"/>
</dbReference>
<dbReference type="PANTHER" id="PTHR47799:SF1">
    <property type="entry name" value="OMEGA-AMIDASE YAFV"/>
    <property type="match status" value="1"/>
</dbReference>
<protein>
    <submittedName>
        <fullName evidence="2">Nitrilase</fullName>
    </submittedName>
</protein>
<feature type="domain" description="CN hydrolase" evidence="1">
    <location>
        <begin position="1"/>
        <end position="240"/>
    </location>
</feature>
<dbReference type="InterPro" id="IPR036526">
    <property type="entry name" value="C-N_Hydrolase_sf"/>
</dbReference>